<feature type="non-terminal residue" evidence="2">
    <location>
        <position position="1"/>
    </location>
</feature>
<dbReference type="AlphaFoldDB" id="X1K2F2"/>
<proteinExistence type="predicted"/>
<organism evidence="2">
    <name type="scientific">marine sediment metagenome</name>
    <dbReference type="NCBI Taxonomy" id="412755"/>
    <lineage>
        <taxon>unclassified sequences</taxon>
        <taxon>metagenomes</taxon>
        <taxon>ecological metagenomes</taxon>
    </lineage>
</organism>
<feature type="compositionally biased region" description="Polar residues" evidence="1">
    <location>
        <begin position="229"/>
        <end position="241"/>
    </location>
</feature>
<protein>
    <submittedName>
        <fullName evidence="2">Uncharacterized protein</fullName>
    </submittedName>
</protein>
<comment type="caution">
    <text evidence="2">The sequence shown here is derived from an EMBL/GenBank/DDBJ whole genome shotgun (WGS) entry which is preliminary data.</text>
</comment>
<dbReference type="EMBL" id="BARV01000629">
    <property type="protein sequence ID" value="GAI00708.1"/>
    <property type="molecule type" value="Genomic_DNA"/>
</dbReference>
<accession>X1K2F2</accession>
<reference evidence="2" key="1">
    <citation type="journal article" date="2014" name="Front. Microbiol.">
        <title>High frequency of phylogenetically diverse reductive dehalogenase-homologous genes in deep subseafloor sedimentary metagenomes.</title>
        <authorList>
            <person name="Kawai M."/>
            <person name="Futagami T."/>
            <person name="Toyoda A."/>
            <person name="Takaki Y."/>
            <person name="Nishi S."/>
            <person name="Hori S."/>
            <person name="Arai W."/>
            <person name="Tsubouchi T."/>
            <person name="Morono Y."/>
            <person name="Uchiyama I."/>
            <person name="Ito T."/>
            <person name="Fujiyama A."/>
            <person name="Inagaki F."/>
            <person name="Takami H."/>
        </authorList>
    </citation>
    <scope>NUCLEOTIDE SEQUENCE</scope>
    <source>
        <strain evidence="2">Expedition CK06-06</strain>
    </source>
</reference>
<evidence type="ECO:0000313" key="2">
    <source>
        <dbReference type="EMBL" id="GAI00708.1"/>
    </source>
</evidence>
<sequence length="241" mass="25359">IGAAGNTSADAAAWGYPVFILSSATPDKWYALYRGIYLFDTSGLPDDAPITAATLSIRGRSLLDQFVPPINADINVYASAPASDTALVNGDYDSLGAVAFSTAIPYGSISIVGYNDFILNASGIAAIDKTGVSKFGARNANYDVSGNPPAWQGSKQIQIAAYFTEQGAGFKPMLVVTYTVETAYNTMVGNPTSWVWEKCDYGASEQCPVGSELSWAWKAPTSGGPDKTPQGSPTSFSWGSE</sequence>
<feature type="region of interest" description="Disordered" evidence="1">
    <location>
        <begin position="218"/>
        <end position="241"/>
    </location>
</feature>
<evidence type="ECO:0000256" key="1">
    <source>
        <dbReference type="SAM" id="MobiDB-lite"/>
    </source>
</evidence>
<gene>
    <name evidence="2" type="ORF">S06H3_02222</name>
</gene>
<name>X1K2F2_9ZZZZ</name>